<proteinExistence type="predicted"/>
<sequence>MSGQDGNRGYLIQSIIALLESLNDNDWTTVTIEADHISDKVDVAWQGIKGTKVSQVKSSINQISKSNAVKWASELKEQSKANEYVLILVGPCSQSVAKMGSYDTVLIPCPKNMDINGLLREACHLLAVFLEKNSIYAQSFLHREAMANALVTKLSTFASHGISLSRSDFVSLLRDWCCSVSRDTNYMWEQVDFKLQRGLENAIAGRRLGPSDVVHCPELSICREIKTELDRSHLYWITGKQGCGKSITAWQVAKKFYDEGFIVCRPDYSSEPVELLKSLVNDFNKILVIDDAQQYSNDFIFRLSERACSTLKIIFTSTLIDFNISSPAIISPSLANKEIQNALINRRSEVLPIVQSFDDDVSDSYMGTSLENRLIQCSKQNSPWEFFWVLRGGWKTARKEFERIQQITNANLIISIIAARQISSCDAGVSRSRLIKYTETEGVKPQECDKAISQLESLGLITISDDILRTKHISYADRLISECFSRKNYSSWPTSVDMVLKIVLDDTVALEGIYWLLQSIDLTDATRFESKKLWLSMLEPLKTRCKQEWKQSEWAIGCYYYIIRFFGISSEELNSDEEHLLQWFSSGFGRTAIFSKNIANHLINLGNGIEADLSSEQVKHLFEKVDSDRLVRLTNEISVSDFYSLGELISRLTYFRPTWVENFLLNFDWIRAAKLINNAMPEYQYSVDKLIECVFLLANSGKEQLDYQYVTDSIPFIIKCYERDPINVVNDFDGVFWHCLGFGPHFLRGGRSPTTQQVNIAKDIISKLSPELMANAMYNLVSRDLENLARSLSVISEIDDSFIQNLLVKLDQNRFNKSIHSDWKNQSDELQHLIRFFGLKNNKEPARSWISLNRDNIEGALHPIFIGLAPEIAIYFFENGMQLKLFDKENRWHESVFALASLADHDKNTTIAIVERYLDEVEDSLYKLTLDPPHIILNFFRIIHSLSIHLFSKLVCRINVEDPRALKTINQLHQSQENERKNYLRLARLAMGLGGEIASLGQNLNDKLKG</sequence>
<dbReference type="SUPFAM" id="SSF52540">
    <property type="entry name" value="P-loop containing nucleoside triphosphate hydrolases"/>
    <property type="match status" value="1"/>
</dbReference>
<protein>
    <recommendedName>
        <fullName evidence="1">AAA+ ATPase domain-containing protein</fullName>
    </recommendedName>
</protein>
<feature type="domain" description="AAA+ ATPase" evidence="1">
    <location>
        <begin position="231"/>
        <end position="345"/>
    </location>
</feature>
<evidence type="ECO:0000313" key="2">
    <source>
        <dbReference type="EMBL" id="MCA2018655.1"/>
    </source>
</evidence>
<evidence type="ECO:0000313" key="3">
    <source>
        <dbReference type="Proteomes" id="UP001199044"/>
    </source>
</evidence>
<dbReference type="SMART" id="SM00382">
    <property type="entry name" value="AAA"/>
    <property type="match status" value="1"/>
</dbReference>
<dbReference type="EMBL" id="JAIWIU010000190">
    <property type="protein sequence ID" value="MCA2018655.1"/>
    <property type="molecule type" value="Genomic_DNA"/>
</dbReference>
<evidence type="ECO:0000259" key="1">
    <source>
        <dbReference type="SMART" id="SM00382"/>
    </source>
</evidence>
<reference evidence="3" key="1">
    <citation type="submission" date="2023-07" db="EMBL/GenBank/DDBJ databases">
        <title>Molecular identification of indigenous halophilic bacteria isolated from red sea cost, biodegradation of synthetic dyes and assessment of degraded metabolite toxicity.</title>
        <authorList>
            <person name="Chaieb K."/>
            <person name="Altayb H.N."/>
        </authorList>
    </citation>
    <scope>NUCLEOTIDE SEQUENCE [LARGE SCALE GENOMIC DNA]</scope>
    <source>
        <strain evidence="3">K20</strain>
    </source>
</reference>
<dbReference type="InterPro" id="IPR003593">
    <property type="entry name" value="AAA+_ATPase"/>
</dbReference>
<keyword evidence="3" id="KW-1185">Reference proteome</keyword>
<name>A0ABS7YSI7_9VIBR</name>
<comment type="caution">
    <text evidence="2">The sequence shown here is derived from an EMBL/GenBank/DDBJ whole genome shotgun (WGS) entry which is preliminary data.</text>
</comment>
<accession>A0ABS7YSI7</accession>
<dbReference type="Proteomes" id="UP001199044">
    <property type="component" value="Unassembled WGS sequence"/>
</dbReference>
<organism evidence="2 3">
    <name type="scientific">Vibrio tritonius</name>
    <dbReference type="NCBI Taxonomy" id="1435069"/>
    <lineage>
        <taxon>Bacteria</taxon>
        <taxon>Pseudomonadati</taxon>
        <taxon>Pseudomonadota</taxon>
        <taxon>Gammaproteobacteria</taxon>
        <taxon>Vibrionales</taxon>
        <taxon>Vibrionaceae</taxon>
        <taxon>Vibrio</taxon>
    </lineage>
</organism>
<dbReference type="RefSeq" id="WP_225251999.1">
    <property type="nucleotide sequence ID" value="NZ_JAIWIU010000190.1"/>
</dbReference>
<dbReference type="InterPro" id="IPR027417">
    <property type="entry name" value="P-loop_NTPase"/>
</dbReference>
<gene>
    <name evidence="2" type="ORF">LDJ79_21245</name>
</gene>